<dbReference type="OrthoDB" id="7422354at2"/>
<comment type="caution">
    <text evidence="6">The sequence shown here is derived from an EMBL/GenBank/DDBJ whole genome shotgun (WGS) entry which is preliminary data.</text>
</comment>
<sequence length="394" mass="41449">MSSPRSLILLAGLALVAPVGSAGAQTPAAQSLAPAVTVATALERELVERVIVTGTLMPREEILVAPEVEGLRIVEVRAEEGDRVEAGQVLARLNRDLLETTLAQNNATITRAAAAIAQAKSQIVQAQAADVEARQALERTESLSRSGNTTQAALEQRVSAARAAEGRLAAARDALAIAEADRAAAEAQRKEIEVRLARTEIKAPAAGIVSRKNARVGATASGAGDPLFRIIKDGEIELEGEMTETQLPRIKEGAAAEVRIDEDRTVAGRVRNVYPEVDRATRLGRVRISLARDPSLRVGSFARGTVEVARRAGVAVPLGAVLYGAEGPSVQVVVNDRVETRRVRTGLSSDGLIEIREGVAAGEPVVARAGSFLRHGDTVRPIVAETAQGGSARR</sequence>
<feature type="coiled-coil region" evidence="2">
    <location>
        <begin position="161"/>
        <end position="202"/>
    </location>
</feature>
<evidence type="ECO:0000256" key="2">
    <source>
        <dbReference type="SAM" id="Coils"/>
    </source>
</evidence>
<evidence type="ECO:0000313" key="7">
    <source>
        <dbReference type="Proteomes" id="UP000323142"/>
    </source>
</evidence>
<gene>
    <name evidence="6" type="ORF">F0L46_14320</name>
</gene>
<dbReference type="Proteomes" id="UP000323142">
    <property type="component" value="Unassembled WGS sequence"/>
</dbReference>
<dbReference type="InterPro" id="IPR058792">
    <property type="entry name" value="Beta-barrel_RND_2"/>
</dbReference>
<proteinExistence type="inferred from homology"/>
<organism evidence="6 7">
    <name type="scientific">Salinarimonas soli</name>
    <dbReference type="NCBI Taxonomy" id="1638099"/>
    <lineage>
        <taxon>Bacteria</taxon>
        <taxon>Pseudomonadati</taxon>
        <taxon>Pseudomonadota</taxon>
        <taxon>Alphaproteobacteria</taxon>
        <taxon>Hyphomicrobiales</taxon>
        <taxon>Salinarimonadaceae</taxon>
        <taxon>Salinarimonas</taxon>
    </lineage>
</organism>
<dbReference type="EMBL" id="VUOA01000026">
    <property type="protein sequence ID" value="KAA2236501.1"/>
    <property type="molecule type" value="Genomic_DNA"/>
</dbReference>
<dbReference type="Gene3D" id="2.40.420.20">
    <property type="match status" value="1"/>
</dbReference>
<protein>
    <submittedName>
        <fullName evidence="6">Efflux RND transporter periplasmic adaptor subunit</fullName>
    </submittedName>
</protein>
<name>A0A5B2VBM7_9HYPH</name>
<feature type="domain" description="CusB-like beta-barrel" evidence="4">
    <location>
        <begin position="239"/>
        <end position="306"/>
    </location>
</feature>
<evidence type="ECO:0000313" key="6">
    <source>
        <dbReference type="EMBL" id="KAA2236501.1"/>
    </source>
</evidence>
<dbReference type="GO" id="GO:1990281">
    <property type="term" value="C:efflux pump complex"/>
    <property type="evidence" value="ECO:0007669"/>
    <property type="project" value="TreeGrafter"/>
</dbReference>
<dbReference type="PANTHER" id="PTHR30469">
    <property type="entry name" value="MULTIDRUG RESISTANCE PROTEIN MDTA"/>
    <property type="match status" value="1"/>
</dbReference>
<dbReference type="Gene3D" id="2.40.30.170">
    <property type="match status" value="1"/>
</dbReference>
<dbReference type="PANTHER" id="PTHR30469:SF15">
    <property type="entry name" value="HLYD FAMILY OF SECRETION PROTEINS"/>
    <property type="match status" value="1"/>
</dbReference>
<accession>A0A5B2VBM7</accession>
<reference evidence="6 7" key="1">
    <citation type="submission" date="2019-09" db="EMBL/GenBank/DDBJ databases">
        <title>Salinarimonas rosea gen. nov., sp. nov., a new member of the a-2 subgroup of the Proteobacteria.</title>
        <authorList>
            <person name="Liu J."/>
        </authorList>
    </citation>
    <scope>NUCLEOTIDE SEQUENCE [LARGE SCALE GENOMIC DNA]</scope>
    <source>
        <strain evidence="6 7">BN140002</strain>
    </source>
</reference>
<dbReference type="SUPFAM" id="SSF111369">
    <property type="entry name" value="HlyD-like secretion proteins"/>
    <property type="match status" value="1"/>
</dbReference>
<reference evidence="6 7" key="2">
    <citation type="submission" date="2019-09" db="EMBL/GenBank/DDBJ databases">
        <authorList>
            <person name="Jin C."/>
        </authorList>
    </citation>
    <scope>NUCLEOTIDE SEQUENCE [LARGE SCALE GENOMIC DNA]</scope>
    <source>
        <strain evidence="6 7">BN140002</strain>
    </source>
</reference>
<keyword evidence="3" id="KW-0732">Signal</keyword>
<dbReference type="NCBIfam" id="TIGR01730">
    <property type="entry name" value="RND_mfp"/>
    <property type="match status" value="1"/>
</dbReference>
<evidence type="ECO:0000259" key="4">
    <source>
        <dbReference type="Pfam" id="PF25954"/>
    </source>
</evidence>
<evidence type="ECO:0000256" key="1">
    <source>
        <dbReference type="ARBA" id="ARBA00009477"/>
    </source>
</evidence>
<keyword evidence="2" id="KW-0175">Coiled coil</keyword>
<dbReference type="Gene3D" id="2.40.50.100">
    <property type="match status" value="1"/>
</dbReference>
<dbReference type="Pfam" id="PF25975">
    <property type="entry name" value="CzcB_C"/>
    <property type="match status" value="1"/>
</dbReference>
<feature type="domain" description="CzcB-like C-terminal circularly permuted SH3-like" evidence="5">
    <location>
        <begin position="314"/>
        <end position="373"/>
    </location>
</feature>
<comment type="similarity">
    <text evidence="1">Belongs to the membrane fusion protein (MFP) (TC 8.A.1) family.</text>
</comment>
<feature type="chain" id="PRO_5022828330" evidence="3">
    <location>
        <begin position="25"/>
        <end position="394"/>
    </location>
</feature>
<dbReference type="InterPro" id="IPR006143">
    <property type="entry name" value="RND_pump_MFP"/>
</dbReference>
<dbReference type="Pfam" id="PF25954">
    <property type="entry name" value="Beta-barrel_RND_2"/>
    <property type="match status" value="1"/>
</dbReference>
<keyword evidence="7" id="KW-1185">Reference proteome</keyword>
<dbReference type="GO" id="GO:0015562">
    <property type="term" value="F:efflux transmembrane transporter activity"/>
    <property type="evidence" value="ECO:0007669"/>
    <property type="project" value="TreeGrafter"/>
</dbReference>
<dbReference type="RefSeq" id="WP_149818670.1">
    <property type="nucleotide sequence ID" value="NZ_VUOA01000026.1"/>
</dbReference>
<dbReference type="Gene3D" id="1.10.287.470">
    <property type="entry name" value="Helix hairpin bin"/>
    <property type="match status" value="1"/>
</dbReference>
<evidence type="ECO:0000259" key="5">
    <source>
        <dbReference type="Pfam" id="PF25975"/>
    </source>
</evidence>
<dbReference type="InterPro" id="IPR058649">
    <property type="entry name" value="CzcB_C"/>
</dbReference>
<dbReference type="AlphaFoldDB" id="A0A5B2VBM7"/>
<evidence type="ECO:0000256" key="3">
    <source>
        <dbReference type="SAM" id="SignalP"/>
    </source>
</evidence>
<feature type="signal peptide" evidence="3">
    <location>
        <begin position="1"/>
        <end position="24"/>
    </location>
</feature>